<keyword evidence="3" id="KW-0378">Hydrolase</keyword>
<protein>
    <submittedName>
        <fullName evidence="3">CPBP family intramembrane metalloprotease</fullName>
    </submittedName>
</protein>
<proteinExistence type="predicted"/>
<feature type="transmembrane region" description="Helical" evidence="1">
    <location>
        <begin position="160"/>
        <end position="178"/>
    </location>
</feature>
<dbReference type="GO" id="GO:0004175">
    <property type="term" value="F:endopeptidase activity"/>
    <property type="evidence" value="ECO:0007669"/>
    <property type="project" value="UniProtKB-ARBA"/>
</dbReference>
<keyword evidence="1" id="KW-0472">Membrane</keyword>
<keyword evidence="4" id="KW-1185">Reference proteome</keyword>
<dbReference type="InterPro" id="IPR003675">
    <property type="entry name" value="Rce1/LyrA-like_dom"/>
</dbReference>
<feature type="transmembrane region" description="Helical" evidence="1">
    <location>
        <begin position="223"/>
        <end position="241"/>
    </location>
</feature>
<evidence type="ECO:0000313" key="4">
    <source>
        <dbReference type="Proteomes" id="UP000295075"/>
    </source>
</evidence>
<feature type="transmembrane region" description="Helical" evidence="1">
    <location>
        <begin position="84"/>
        <end position="104"/>
    </location>
</feature>
<evidence type="ECO:0000259" key="2">
    <source>
        <dbReference type="Pfam" id="PF02517"/>
    </source>
</evidence>
<keyword evidence="1" id="KW-0812">Transmembrane</keyword>
<dbReference type="PANTHER" id="PTHR36435:SF1">
    <property type="entry name" value="CAAX AMINO TERMINAL PROTEASE FAMILY PROTEIN"/>
    <property type="match status" value="1"/>
</dbReference>
<keyword evidence="3" id="KW-0645">Protease</keyword>
<comment type="caution">
    <text evidence="3">The sequence shown here is derived from an EMBL/GenBank/DDBJ whole genome shotgun (WGS) entry which is preliminary data.</text>
</comment>
<evidence type="ECO:0000313" key="3">
    <source>
        <dbReference type="EMBL" id="TDC14725.1"/>
    </source>
</evidence>
<dbReference type="PANTHER" id="PTHR36435">
    <property type="entry name" value="SLR1288 PROTEIN"/>
    <property type="match status" value="1"/>
</dbReference>
<feature type="transmembrane region" description="Helical" evidence="1">
    <location>
        <begin position="248"/>
        <end position="270"/>
    </location>
</feature>
<dbReference type="EMBL" id="SMKA01000366">
    <property type="protein sequence ID" value="TDC14725.1"/>
    <property type="molecule type" value="Genomic_DNA"/>
</dbReference>
<accession>A0A4R4NYR0</accession>
<dbReference type="AlphaFoldDB" id="A0A4R4NYR0"/>
<dbReference type="GO" id="GO:0008237">
    <property type="term" value="F:metallopeptidase activity"/>
    <property type="evidence" value="ECO:0007669"/>
    <property type="project" value="UniProtKB-KW"/>
</dbReference>
<evidence type="ECO:0000256" key="1">
    <source>
        <dbReference type="SAM" id="Phobius"/>
    </source>
</evidence>
<dbReference type="InterPro" id="IPR052710">
    <property type="entry name" value="CAAX_protease"/>
</dbReference>
<dbReference type="Proteomes" id="UP000295075">
    <property type="component" value="Unassembled WGS sequence"/>
</dbReference>
<keyword evidence="1" id="KW-1133">Transmembrane helix</keyword>
<dbReference type="GO" id="GO:0080120">
    <property type="term" value="P:CAAX-box protein maturation"/>
    <property type="evidence" value="ECO:0007669"/>
    <property type="project" value="UniProtKB-ARBA"/>
</dbReference>
<organism evidence="3 4">
    <name type="scientific">Kribbella albertanoniae</name>
    <dbReference type="NCBI Taxonomy" id="1266829"/>
    <lineage>
        <taxon>Bacteria</taxon>
        <taxon>Bacillati</taxon>
        <taxon>Actinomycetota</taxon>
        <taxon>Actinomycetes</taxon>
        <taxon>Propionibacteriales</taxon>
        <taxon>Kribbellaceae</taxon>
        <taxon>Kribbella</taxon>
    </lineage>
</organism>
<feature type="transmembrane region" description="Helical" evidence="1">
    <location>
        <begin position="282"/>
        <end position="303"/>
    </location>
</feature>
<dbReference type="GO" id="GO:0006508">
    <property type="term" value="P:proteolysis"/>
    <property type="evidence" value="ECO:0007669"/>
    <property type="project" value="UniProtKB-KW"/>
</dbReference>
<dbReference type="OrthoDB" id="2680086at2"/>
<reference evidence="3 4" key="1">
    <citation type="submission" date="2019-03" db="EMBL/GenBank/DDBJ databases">
        <title>Draft genome sequences of novel Actinobacteria.</title>
        <authorList>
            <person name="Sahin N."/>
            <person name="Ay H."/>
            <person name="Saygin H."/>
        </authorList>
    </citation>
    <scope>NUCLEOTIDE SEQUENCE [LARGE SCALE GENOMIC DNA]</scope>
    <source>
        <strain evidence="3 4">JCM 30547</strain>
    </source>
</reference>
<dbReference type="RefSeq" id="WP_132415262.1">
    <property type="nucleotide sequence ID" value="NZ_SMKA01000366.1"/>
</dbReference>
<sequence length="319" mass="34625">MTITHPAAPAPAPQTAESVTYDQLARVTGRHDWWRPIIGTFVLLGLTVVGMILVFARFESIATSLDFPMDADGMRIYDDLTETALSLATIAMGLPALALTLWWFQRRTWGSVTSVTGRLRRSWLAGCFAVALVVFVISAVIMGVVGALTEPETTTSEDVWVGWGTFAVGLLMLLYLVPLQAAAEEFLFRGWLLQATGSFLRNPILIVIPQALLFAAAHGWGTVWGFIDLTVFGVVVGWLTIRTGGLEAAIALHVTNNLTAFIMSSMYVGGLATDETAADMPWQYALVDMGMIVLFAVLILQLAKRFKPAVQLNASASRS</sequence>
<feature type="transmembrane region" description="Helical" evidence="1">
    <location>
        <begin position="33"/>
        <end position="56"/>
    </location>
</feature>
<feature type="transmembrane region" description="Helical" evidence="1">
    <location>
        <begin position="124"/>
        <end position="148"/>
    </location>
</feature>
<feature type="domain" description="CAAX prenyl protease 2/Lysostaphin resistance protein A-like" evidence="2">
    <location>
        <begin position="170"/>
        <end position="258"/>
    </location>
</feature>
<name>A0A4R4NYR0_9ACTN</name>
<keyword evidence="3" id="KW-0482">Metalloprotease</keyword>
<gene>
    <name evidence="3" type="ORF">E1261_41515</name>
</gene>
<dbReference type="Pfam" id="PF02517">
    <property type="entry name" value="Rce1-like"/>
    <property type="match status" value="1"/>
</dbReference>